<feature type="region of interest" description="Disordered" evidence="13">
    <location>
        <begin position="737"/>
        <end position="758"/>
    </location>
</feature>
<accession>A0A7J6DMI6</accession>
<feature type="transmembrane region" description="Helical" evidence="14">
    <location>
        <begin position="1923"/>
        <end position="1944"/>
    </location>
</feature>
<feature type="compositionally biased region" description="Basic and acidic residues" evidence="13">
    <location>
        <begin position="466"/>
        <end position="477"/>
    </location>
</feature>
<keyword evidence="7" id="KW-0378">Hydrolase</keyword>
<evidence type="ECO:0000256" key="8">
    <source>
        <dbReference type="ARBA" id="ARBA00023157"/>
    </source>
</evidence>
<evidence type="ECO:0000256" key="11">
    <source>
        <dbReference type="ARBA" id="ARBA00033417"/>
    </source>
</evidence>
<dbReference type="GO" id="GO:0042973">
    <property type="term" value="F:glucan endo-1,3-beta-D-glucosidase activity"/>
    <property type="evidence" value="ECO:0007669"/>
    <property type="project" value="UniProtKB-EC"/>
</dbReference>
<dbReference type="EC" id="3.2.1.39" evidence="4"/>
<keyword evidence="14" id="KW-1133">Transmembrane helix</keyword>
<evidence type="ECO:0000256" key="2">
    <source>
        <dbReference type="ARBA" id="ARBA00004613"/>
    </source>
</evidence>
<evidence type="ECO:0000256" key="14">
    <source>
        <dbReference type="SAM" id="Phobius"/>
    </source>
</evidence>
<feature type="compositionally biased region" description="Basic and acidic residues" evidence="13">
    <location>
        <begin position="740"/>
        <end position="758"/>
    </location>
</feature>
<dbReference type="InterPro" id="IPR000490">
    <property type="entry name" value="Glyco_hydro_17"/>
</dbReference>
<feature type="region of interest" description="Disordered" evidence="13">
    <location>
        <begin position="262"/>
        <end position="341"/>
    </location>
</feature>
<evidence type="ECO:0000256" key="6">
    <source>
        <dbReference type="ARBA" id="ARBA00022729"/>
    </source>
</evidence>
<dbReference type="GO" id="GO:0005576">
    <property type="term" value="C:extracellular region"/>
    <property type="evidence" value="ECO:0007669"/>
    <property type="project" value="UniProtKB-SubCell"/>
</dbReference>
<dbReference type="EMBL" id="JAATIQ010000826">
    <property type="protein sequence ID" value="KAF4347292.1"/>
    <property type="molecule type" value="Genomic_DNA"/>
</dbReference>
<comment type="catalytic activity">
    <reaction evidence="1">
        <text>Hydrolysis of (1-&gt;3)-beta-D-glucosidic linkages in (1-&gt;3)-beta-D-glucans.</text>
        <dbReference type="EC" id="3.2.1.39"/>
    </reaction>
</comment>
<keyword evidence="17" id="KW-1185">Reference proteome</keyword>
<dbReference type="PANTHER" id="PTHR34282">
    <property type="entry name" value="OS01G0228800 PROTEIN-RELATED"/>
    <property type="match status" value="1"/>
</dbReference>
<dbReference type="PANTHER" id="PTHR34282:SF1">
    <property type="entry name" value="DUF3741 DOMAIN-CONTAINING PROTEIN"/>
    <property type="match status" value="1"/>
</dbReference>
<evidence type="ECO:0000313" key="16">
    <source>
        <dbReference type="EMBL" id="KAF4347292.1"/>
    </source>
</evidence>
<evidence type="ECO:0000256" key="10">
    <source>
        <dbReference type="ARBA" id="ARBA00033335"/>
    </source>
</evidence>
<dbReference type="Proteomes" id="UP000583929">
    <property type="component" value="Unassembled WGS sequence"/>
</dbReference>
<dbReference type="Pfam" id="PF04367">
    <property type="entry name" value="DUF502"/>
    <property type="match status" value="1"/>
</dbReference>
<keyword evidence="8" id="KW-1015">Disulfide bond</keyword>
<sequence length="2125" mass="234209">MAKRSDFAQKLLDDLRLRKERMSASSQSSNRSNSMAIIDAYSYAKQNYKGYKDVGSRAGNTRLKSSGGSRSSLSGESGKQQLVSYGRGQGSEQFGDLSMALSFAIENAGKLGRTDSSTRSSMLGFLQQMGRSSISNADRHRPSTSQFPAFSSVQIDEISKGAMKLNQILKACSNGLNFDSYSIEIGKELLKGAIDLENSLKMLVNLQEASEFMVSSSAQKKKKTNRIKLLEEGEEDEDESSVNIAEEWKLEVPRFSFDKPSRKNIQEFGRNGHKQSLPALTNSTQHSNFNHENQLVPAPRSSSYHHNRSISSGSNARSLSTLSERKNQPASSDSKSEKARIPSVIAKLMGLDKLPETENPTSTAQRNYISKPKDERDQSFRRVVQEEERDTPKIVGHKAKVPENLVQPRKQKMVEVNKTTFGHNSPSFVVVNKEKKVIPSSPFDFEVVMEDEKSPWENLQGSKAMTRSDKTMARKDEQQNVVIQYKQNTSRMDNNNKKKQLSSCQKKSQNNLELQQPFVPGKLVSQDNGKQVLQTRKQKGSTGSSEVMAKSVSKPVRDLTNFQQKQQQQQQPQSNQEKLNKKGLKKGTNTDDVVGVERNLAESNFVKEYNNRNPDQNSSLKLQEPEPRKEKPRIPPVMDEKAVHVPIIQKAKVARGHNNEVLGRRSGSLNNLTRPPRHQSSILKEAVKSRKVEKLRDIRPEEAEPRIIKSNRSTVNNQLNDLTPNLLKEQVENKYTMNTSKEDDYKSLHEPEALPSNDRDQNVIPIIEEDQTPLCEDDQEHKCGGDVSNELTGANNNNKEATRDMSTVEVGELMNHEKSVLDTISNNNKLIVVVEPLSESENQLKQILIKNQLFLNTAEALLKLHIPNNGDHDHGGDHEDKKLILDCGYELMRRIGRKHELALYPCCVSISLVKITSFDWLVKQLSKDFEKLRSYGRNGVEDDCEVDEYLPRMLESDVLFNKDPHVNCMWDLGWNEDMFAFVEVDEVVRDVEKHLLNGVLDDITGDLFLQQMMTMSSTSTVLNWDLGSTVGVAGLRYQMNKKIAEASSFVWWLVCSGGGNWCVVVVADLWTLERQQRHRSTVGSSPSQESSPSPIIHAIVRQHRRQYYFDHCYLSELHAIQRISIHGRIGMLVGMQRSGFQLESQVRSGSRSGSRVQSEARVSSLGPKFQSGVWVLDPGPGLKSHVRVPSPRFGSGSWSRSQFRVWVQVLVPSPGPGPRSRFWVWVWVLGLGPSPVSSSGMGLSLSPGLDPEFRVRVRVWVQVSSPGLGPGPEYGSGSGSDLECGFSLEFKCGSQNQGPGLGPGPEYGSRSGSDLECGFSLGFKCGSQNQGPGLGPWSGPRTGFQVQVSVRIWVQVRVRSWVRLKIQVLDPGLSSRPRNSHILGQKQNNTRVFFDSTTMAITLPYATTTALLFATLLLTFNLAKSQSFIGVNYGQVADNLPPPSATAKLLQSTSIEKVRLYGSDPAIIKALANTGIGIVIGAANGDIPALASDPNFAKNWVNSNVVPFYPSSKIILITVGNEVMTSGDQNLVNQLVPAVQNVQNALDSVSLGGKVKVSTVHSMAVLRQSEPPSAGSFHPDYIQTLKGLLSFNNATGSPFAINPYPYFAYRDDPRPETLAFCLFQPNAGRVDSNTKIKYMNMFDAQVEFSFAEVDAIRSALNSLGFSHVEIVVAETGWPYKGDSNEVGPSEENAKAYNGNLIAHLRSMVGTPLMPGKSVDTYLFALYDEDLKPGPGSERAFGLFKPDLSMTYDVGLSKTSTQTPSSPSTTPVTPSSPKAKKTVWCVPKAGVSDAQLQANIDYVCGHGFDCGPIQPGGACFEPNTLASHAAYAMNILYQTAGHDPWNCDFSQTATLSSNNPSYDGCTYPGGIGGVGVGVPGNGGAASKTLSSPSPSLPQPPPICHHHSGREAFSKVIRSWASKKFMTGCVILLPMAITFYVTWGFIHFVDGFFSPIYTELGINIFGLGFVTSITFIFLVGIFMSSWLGASVLTLGEWFIKKMPLVSYIYAASKQISAAISPDQSSNAFKEVAIIKHPRIGEYAFGFITSTGEEELCCIYVPSNHLYIGDIFLIDSNDVLRPNLSVREGIEIVISGGLSIPQILTTTDAQATTSGRRIGKARSINSIM</sequence>
<protein>
    <recommendedName>
        <fullName evidence="4">glucan endo-1,3-beta-D-glucosidase</fullName>
        <ecNumber evidence="4">3.2.1.39</ecNumber>
    </recommendedName>
    <alternativeName>
        <fullName evidence="10">(1-&gt;3)-beta-glucan endohydrolase</fullName>
    </alternativeName>
    <alternativeName>
        <fullName evidence="11">Beta-1,3-endoglucanase</fullName>
    </alternativeName>
</protein>
<feature type="region of interest" description="Disordered" evidence="13">
    <location>
        <begin position="54"/>
        <end position="80"/>
    </location>
</feature>
<name>A0A7J6DMI6_CANSA</name>
<dbReference type="Pfam" id="PF00332">
    <property type="entry name" value="Glyco_hydro_17"/>
    <property type="match status" value="1"/>
</dbReference>
<feature type="domain" description="X8" evidence="15">
    <location>
        <begin position="1782"/>
        <end position="1866"/>
    </location>
</feature>
<evidence type="ECO:0000256" key="13">
    <source>
        <dbReference type="SAM" id="MobiDB-lite"/>
    </source>
</evidence>
<dbReference type="Pfam" id="PF07983">
    <property type="entry name" value="X8"/>
    <property type="match status" value="1"/>
</dbReference>
<gene>
    <name evidence="16" type="ORF">G4B88_012859</name>
</gene>
<comment type="caution">
    <text evidence="16">The sequence shown here is derived from an EMBL/GenBank/DDBJ whole genome shotgun (WGS) entry which is preliminary data.</text>
</comment>
<feature type="region of interest" description="Disordered" evidence="13">
    <location>
        <begin position="458"/>
        <end position="477"/>
    </location>
</feature>
<keyword evidence="14" id="KW-0812">Transmembrane</keyword>
<keyword evidence="5" id="KW-0964">Secreted</keyword>
<feature type="compositionally biased region" description="Polar residues" evidence="13">
    <location>
        <begin position="611"/>
        <end position="621"/>
    </location>
</feature>
<dbReference type="Pfam" id="PF14383">
    <property type="entry name" value="VARLMGL"/>
    <property type="match status" value="1"/>
</dbReference>
<keyword evidence="14" id="KW-0472">Membrane</keyword>
<dbReference type="InterPro" id="IPR017853">
    <property type="entry name" value="GH"/>
</dbReference>
<comment type="subcellular location">
    <subcellularLocation>
        <location evidence="2">Secreted</location>
    </subcellularLocation>
</comment>
<dbReference type="GO" id="GO:0005975">
    <property type="term" value="P:carbohydrate metabolic process"/>
    <property type="evidence" value="ECO:0007669"/>
    <property type="project" value="InterPro"/>
</dbReference>
<organism evidence="16 17">
    <name type="scientific">Cannabis sativa</name>
    <name type="common">Hemp</name>
    <name type="synonym">Marijuana</name>
    <dbReference type="NCBI Taxonomy" id="3483"/>
    <lineage>
        <taxon>Eukaryota</taxon>
        <taxon>Viridiplantae</taxon>
        <taxon>Streptophyta</taxon>
        <taxon>Embryophyta</taxon>
        <taxon>Tracheophyta</taxon>
        <taxon>Spermatophyta</taxon>
        <taxon>Magnoliopsida</taxon>
        <taxon>eudicotyledons</taxon>
        <taxon>Gunneridae</taxon>
        <taxon>Pentapetalae</taxon>
        <taxon>rosids</taxon>
        <taxon>fabids</taxon>
        <taxon>Rosales</taxon>
        <taxon>Cannabaceae</taxon>
        <taxon>Cannabis</taxon>
    </lineage>
</organism>
<feature type="compositionally biased region" description="Low complexity" evidence="13">
    <location>
        <begin position="1756"/>
        <end position="1776"/>
    </location>
</feature>
<dbReference type="InterPro" id="IPR012946">
    <property type="entry name" value="X8"/>
</dbReference>
<evidence type="ECO:0000256" key="4">
    <source>
        <dbReference type="ARBA" id="ARBA00012780"/>
    </source>
</evidence>
<feature type="region of interest" description="Disordered" evidence="13">
    <location>
        <begin position="485"/>
        <end position="508"/>
    </location>
</feature>
<dbReference type="InterPro" id="IPR007462">
    <property type="entry name" value="COV1-like"/>
</dbReference>
<evidence type="ECO:0000256" key="3">
    <source>
        <dbReference type="ARBA" id="ARBA00008773"/>
    </source>
</evidence>
<proteinExistence type="inferred from homology"/>
<evidence type="ECO:0000256" key="12">
    <source>
        <dbReference type="RuleBase" id="RU004335"/>
    </source>
</evidence>
<dbReference type="Gene3D" id="1.20.58.1040">
    <property type="match status" value="1"/>
</dbReference>
<evidence type="ECO:0000256" key="5">
    <source>
        <dbReference type="ARBA" id="ARBA00022525"/>
    </source>
</evidence>
<dbReference type="FunFam" id="1.20.58.1040:FF:000003">
    <property type="entry name" value="glucan endo-1,3-beta-glucosidase 7"/>
    <property type="match status" value="1"/>
</dbReference>
<dbReference type="InterPro" id="IPR032795">
    <property type="entry name" value="DUF3741-assoc"/>
</dbReference>
<feature type="compositionally biased region" description="Polar residues" evidence="13">
    <location>
        <begin position="315"/>
        <end position="333"/>
    </location>
</feature>
<evidence type="ECO:0000256" key="9">
    <source>
        <dbReference type="ARBA" id="ARBA00023295"/>
    </source>
</evidence>
<evidence type="ECO:0000259" key="15">
    <source>
        <dbReference type="SMART" id="SM00768"/>
    </source>
</evidence>
<feature type="compositionally biased region" description="Low complexity" evidence="13">
    <location>
        <begin position="62"/>
        <end position="79"/>
    </location>
</feature>
<evidence type="ECO:0000256" key="7">
    <source>
        <dbReference type="ARBA" id="ARBA00022801"/>
    </source>
</evidence>
<feature type="region of interest" description="Disordered" evidence="13">
    <location>
        <begin position="1755"/>
        <end position="1776"/>
    </location>
</feature>
<feature type="compositionally biased region" description="Polar residues" evidence="13">
    <location>
        <begin position="278"/>
        <end position="293"/>
    </location>
</feature>
<feature type="region of interest" description="Disordered" evidence="13">
    <location>
        <begin position="535"/>
        <end position="554"/>
    </location>
</feature>
<evidence type="ECO:0000313" key="17">
    <source>
        <dbReference type="Proteomes" id="UP000583929"/>
    </source>
</evidence>
<comment type="similarity">
    <text evidence="3 12">Belongs to the glycosyl hydrolase 17 family.</text>
</comment>
<feature type="compositionally biased region" description="Low complexity" evidence="13">
    <location>
        <begin position="563"/>
        <end position="576"/>
    </location>
</feature>
<feature type="compositionally biased region" description="Polar residues" evidence="13">
    <location>
        <begin position="535"/>
        <end position="545"/>
    </location>
</feature>
<dbReference type="SUPFAM" id="SSF51445">
    <property type="entry name" value="(Trans)glycosidases"/>
    <property type="match status" value="1"/>
</dbReference>
<dbReference type="SMART" id="SM00768">
    <property type="entry name" value="X8"/>
    <property type="match status" value="1"/>
</dbReference>
<evidence type="ECO:0000256" key="1">
    <source>
        <dbReference type="ARBA" id="ARBA00000382"/>
    </source>
</evidence>
<feature type="compositionally biased region" description="Basic and acidic residues" evidence="13">
    <location>
        <begin position="623"/>
        <end position="634"/>
    </location>
</feature>
<dbReference type="FunFam" id="3.20.20.80:FF:000005">
    <property type="entry name" value="Glucan endo-1,3-beta-glucosidase 14"/>
    <property type="match status" value="1"/>
</dbReference>
<feature type="region of interest" description="Disordered" evidence="13">
    <location>
        <begin position="559"/>
        <end position="634"/>
    </location>
</feature>
<feature type="transmembrane region" description="Helical" evidence="14">
    <location>
        <begin position="1964"/>
        <end position="1992"/>
    </location>
</feature>
<keyword evidence="9" id="KW-0326">Glycosidase</keyword>
<keyword evidence="6" id="KW-0732">Signal</keyword>
<reference evidence="16 17" key="1">
    <citation type="journal article" date="2020" name="bioRxiv">
        <title>Sequence and annotation of 42 cannabis genomes reveals extensive copy number variation in cannabinoid synthesis and pathogen resistance genes.</title>
        <authorList>
            <person name="Mckernan K.J."/>
            <person name="Helbert Y."/>
            <person name="Kane L.T."/>
            <person name="Ebling H."/>
            <person name="Zhang L."/>
            <person name="Liu B."/>
            <person name="Eaton Z."/>
            <person name="Mclaughlin S."/>
            <person name="Kingan S."/>
            <person name="Baybayan P."/>
            <person name="Concepcion G."/>
            <person name="Jordan M."/>
            <person name="Riva A."/>
            <person name="Barbazuk W."/>
            <person name="Harkins T."/>
        </authorList>
    </citation>
    <scope>NUCLEOTIDE SEQUENCE [LARGE SCALE GENOMIC DNA]</scope>
    <source>
        <strain evidence="17">cv. Jamaican Lion 4</strain>
        <tissue evidence="16">Leaf</tissue>
    </source>
</reference>
<dbReference type="Gene3D" id="3.20.20.80">
    <property type="entry name" value="Glycosidases"/>
    <property type="match status" value="1"/>
</dbReference>